<dbReference type="GO" id="GO:0052905">
    <property type="term" value="F:tRNA (guanosine(9)-N1)-methyltransferase activity"/>
    <property type="evidence" value="ECO:0007669"/>
    <property type="project" value="UniProtKB-EC"/>
</dbReference>
<evidence type="ECO:0000256" key="17">
    <source>
        <dbReference type="ARBA" id="ARBA00048278"/>
    </source>
</evidence>
<dbReference type="GO" id="GO:0005739">
    <property type="term" value="C:mitochondrion"/>
    <property type="evidence" value="ECO:0007669"/>
    <property type="project" value="UniProtKB-SubCell"/>
</dbReference>
<evidence type="ECO:0000256" key="9">
    <source>
        <dbReference type="ARBA" id="ARBA00022946"/>
    </source>
</evidence>
<feature type="domain" description="SAM-dependent MTase TRM10-type" evidence="21">
    <location>
        <begin position="183"/>
        <end position="375"/>
    </location>
</feature>
<evidence type="ECO:0000256" key="20">
    <source>
        <dbReference type="SAM" id="MobiDB-lite"/>
    </source>
</evidence>
<comment type="catalytic activity">
    <reaction evidence="17">
        <text>adenosine(9) in tRNA + S-adenosyl-L-methionine = N(1)-methyladenosine(9) in tRNA + S-adenosyl-L-homocysteine + H(+)</text>
        <dbReference type="Rhea" id="RHEA:43148"/>
        <dbReference type="Rhea" id="RHEA-COMP:10363"/>
        <dbReference type="Rhea" id="RHEA-COMP:10364"/>
        <dbReference type="ChEBI" id="CHEBI:15378"/>
        <dbReference type="ChEBI" id="CHEBI:57856"/>
        <dbReference type="ChEBI" id="CHEBI:59789"/>
        <dbReference type="ChEBI" id="CHEBI:74411"/>
        <dbReference type="ChEBI" id="CHEBI:74491"/>
        <dbReference type="EC" id="2.1.1.218"/>
    </reaction>
</comment>
<keyword evidence="6" id="KW-0808">Transferase</keyword>
<dbReference type="GO" id="GO:0000049">
    <property type="term" value="F:tRNA binding"/>
    <property type="evidence" value="ECO:0007669"/>
    <property type="project" value="TreeGrafter"/>
</dbReference>
<evidence type="ECO:0000256" key="8">
    <source>
        <dbReference type="ARBA" id="ARBA00022694"/>
    </source>
</evidence>
<reference evidence="23" key="1">
    <citation type="submission" date="2025-08" db="UniProtKB">
        <authorList>
            <consortium name="RefSeq"/>
        </authorList>
    </citation>
    <scope>IDENTIFICATION</scope>
</reference>
<name>A0A6J0SVY4_9SAUR</name>
<evidence type="ECO:0000256" key="2">
    <source>
        <dbReference type="ARBA" id="ARBA00012794"/>
    </source>
</evidence>
<evidence type="ECO:0000256" key="3">
    <source>
        <dbReference type="ARBA" id="ARBA00012797"/>
    </source>
</evidence>
<evidence type="ECO:0000256" key="14">
    <source>
        <dbReference type="ARBA" id="ARBA00030623"/>
    </source>
</evidence>
<feature type="compositionally biased region" description="Basic and acidic residues" evidence="20">
    <location>
        <begin position="142"/>
        <end position="158"/>
    </location>
</feature>
<evidence type="ECO:0000256" key="15">
    <source>
        <dbReference type="ARBA" id="ARBA00031759"/>
    </source>
</evidence>
<sequence>MRILSVCLVNVIRRSFFQLTAQSGTFLILRSKVNTCRTFVLSTCLNKNSLPDATEKLNLDGWKDLMRTTSQEETSEKDSDAEEDPNLTATKELIEVLRLTTKLVPENISEEQFQNLLELPTKTSKKKYLAFLFKRELKKKAEKEKKEKKKESSRETCVEKNSSNKPENRLIKSFWSKSEDIVHSWRVAQSMIFGQPLVFDMSYENEMSQKEIKYTVKQMMECEAFNRRAKDPFHFHYCSLTTDSPYHKEFVKRYGEAWDKLLVTVSEKAYVEIFPRDQIVYLTADSPNEMKKFENDKIYIIGCLVDGAGKPGISFARAKRLNLATARLPLDRYLDWQIGGKNLTLNQMACILLALKDTGDWKEALKFVPQRKHSGFVGTSLTETGIGMKTKTNRITASQGVSHFAAKYSNRQTKIKWWEDVSS</sequence>
<dbReference type="PANTHER" id="PTHR13563:SF5">
    <property type="entry name" value="TRNA METHYLTRANSFERASE 10 HOMOLOG C"/>
    <property type="match status" value="1"/>
</dbReference>
<dbReference type="AlphaFoldDB" id="A0A6J0SVY4"/>
<dbReference type="GO" id="GO:0005654">
    <property type="term" value="C:nucleoplasm"/>
    <property type="evidence" value="ECO:0007669"/>
    <property type="project" value="TreeGrafter"/>
</dbReference>
<gene>
    <name evidence="23" type="primary">TRMT10C</name>
</gene>
<feature type="region of interest" description="Disordered" evidence="20">
    <location>
        <begin position="142"/>
        <end position="162"/>
    </location>
</feature>
<evidence type="ECO:0000256" key="18">
    <source>
        <dbReference type="ARBA" id="ARBA00048434"/>
    </source>
</evidence>
<keyword evidence="8" id="KW-0819">tRNA processing</keyword>
<dbReference type="KEGG" id="pvt:110074589"/>
<dbReference type="GO" id="GO:0032259">
    <property type="term" value="P:methylation"/>
    <property type="evidence" value="ECO:0007669"/>
    <property type="project" value="UniProtKB-KW"/>
</dbReference>
<dbReference type="RefSeq" id="XP_020640557.2">
    <property type="nucleotide sequence ID" value="XM_020784898.2"/>
</dbReference>
<evidence type="ECO:0000256" key="10">
    <source>
        <dbReference type="ARBA" id="ARBA00023054"/>
    </source>
</evidence>
<keyword evidence="7" id="KW-0949">S-adenosyl-L-methionine</keyword>
<dbReference type="SMR" id="A0A6J0SVY4"/>
<evidence type="ECO:0000256" key="6">
    <source>
        <dbReference type="ARBA" id="ARBA00022679"/>
    </source>
</evidence>
<comment type="catalytic activity">
    <reaction evidence="19">
        <text>an adenosine in mRNA + S-adenosyl-L-methionine = an N(1)-methyladenosine in mRNA + S-adenosyl-L-homocysteine + H(+)</text>
        <dbReference type="Rhea" id="RHEA:55392"/>
        <dbReference type="Rhea" id="RHEA-COMP:12414"/>
        <dbReference type="Rhea" id="RHEA-COMP:12415"/>
        <dbReference type="ChEBI" id="CHEBI:15378"/>
        <dbReference type="ChEBI" id="CHEBI:57856"/>
        <dbReference type="ChEBI" id="CHEBI:59789"/>
        <dbReference type="ChEBI" id="CHEBI:74411"/>
        <dbReference type="ChEBI" id="CHEBI:74491"/>
    </reaction>
</comment>
<dbReference type="Gene3D" id="3.40.1280.30">
    <property type="match status" value="1"/>
</dbReference>
<dbReference type="OrthoDB" id="9976048at2759"/>
<keyword evidence="22" id="KW-1185">Reference proteome</keyword>
<evidence type="ECO:0000256" key="19">
    <source>
        <dbReference type="ARBA" id="ARBA00048481"/>
    </source>
</evidence>
<evidence type="ECO:0000256" key="5">
    <source>
        <dbReference type="ARBA" id="ARBA00022603"/>
    </source>
</evidence>
<dbReference type="InterPro" id="IPR025812">
    <property type="entry name" value="Trm10_C_MTase_dom"/>
</dbReference>
<keyword evidence="5 23" id="KW-0489">Methyltransferase</keyword>
<protein>
    <recommendedName>
        <fullName evidence="4">tRNA methyltransferase 10 homolog C</fullName>
        <ecNumber evidence="2">2.1.1.218</ecNumber>
        <ecNumber evidence="3">2.1.1.221</ecNumber>
    </recommendedName>
    <alternativeName>
        <fullName evidence="14">Mitochondrial ribonuclease P protein 1</fullName>
    </alternativeName>
    <alternativeName>
        <fullName evidence="13">RNA (guanine-9-)-methyltransferase domain-containing protein 1</fullName>
    </alternativeName>
    <alternativeName>
        <fullName evidence="15">mRNA methyladenosine-N(1)-methyltransferase</fullName>
    </alternativeName>
    <alternativeName>
        <fullName evidence="16">tRNA (adenine(9)-N(1))-methyltransferase</fullName>
    </alternativeName>
    <alternativeName>
        <fullName evidence="12">tRNA (guanine(9)-N(1))-methyltransferase</fullName>
    </alternativeName>
</protein>
<dbReference type="PANTHER" id="PTHR13563">
    <property type="entry name" value="TRNA (GUANINE-9-) METHYLTRANSFERASE"/>
    <property type="match status" value="1"/>
</dbReference>
<comment type="catalytic activity">
    <reaction evidence="18">
        <text>guanosine(9) in tRNA + S-adenosyl-L-methionine = N(1)-methylguanosine(9) in tRNA + S-adenosyl-L-homocysteine + H(+)</text>
        <dbReference type="Rhea" id="RHEA:43156"/>
        <dbReference type="Rhea" id="RHEA-COMP:10367"/>
        <dbReference type="Rhea" id="RHEA-COMP:10368"/>
        <dbReference type="ChEBI" id="CHEBI:15378"/>
        <dbReference type="ChEBI" id="CHEBI:57856"/>
        <dbReference type="ChEBI" id="CHEBI:59789"/>
        <dbReference type="ChEBI" id="CHEBI:73542"/>
        <dbReference type="ChEBI" id="CHEBI:74269"/>
        <dbReference type="EC" id="2.1.1.221"/>
    </reaction>
</comment>
<evidence type="ECO:0000256" key="7">
    <source>
        <dbReference type="ARBA" id="ARBA00022691"/>
    </source>
</evidence>
<dbReference type="Proteomes" id="UP001652642">
    <property type="component" value="Chromosome 3"/>
</dbReference>
<evidence type="ECO:0000259" key="21">
    <source>
        <dbReference type="PROSITE" id="PS51675"/>
    </source>
</evidence>
<proteinExistence type="predicted"/>
<evidence type="ECO:0000256" key="16">
    <source>
        <dbReference type="ARBA" id="ARBA00033019"/>
    </source>
</evidence>
<evidence type="ECO:0000256" key="13">
    <source>
        <dbReference type="ARBA" id="ARBA00029803"/>
    </source>
</evidence>
<evidence type="ECO:0000313" key="23">
    <source>
        <dbReference type="RefSeq" id="XP_020640557.2"/>
    </source>
</evidence>
<accession>A0A6J0SVY4</accession>
<dbReference type="PROSITE" id="PS51675">
    <property type="entry name" value="SAM_MT_TRM10"/>
    <property type="match status" value="1"/>
</dbReference>
<evidence type="ECO:0000256" key="12">
    <source>
        <dbReference type="ARBA" id="ARBA00029727"/>
    </source>
</evidence>
<comment type="subcellular location">
    <subcellularLocation>
        <location evidence="1">Mitochondrion</location>
    </subcellularLocation>
</comment>
<dbReference type="InterPro" id="IPR028564">
    <property type="entry name" value="MT_TRM10-typ"/>
</dbReference>
<dbReference type="CTD" id="54931"/>
<dbReference type="EC" id="2.1.1.218" evidence="2"/>
<dbReference type="GeneID" id="110074589"/>
<evidence type="ECO:0000256" key="1">
    <source>
        <dbReference type="ARBA" id="ARBA00004173"/>
    </source>
</evidence>
<dbReference type="EC" id="2.1.1.221" evidence="3"/>
<organism evidence="22 23">
    <name type="scientific">Pogona vitticeps</name>
    <name type="common">central bearded dragon</name>
    <dbReference type="NCBI Taxonomy" id="103695"/>
    <lineage>
        <taxon>Eukaryota</taxon>
        <taxon>Metazoa</taxon>
        <taxon>Chordata</taxon>
        <taxon>Craniata</taxon>
        <taxon>Vertebrata</taxon>
        <taxon>Euteleostomi</taxon>
        <taxon>Lepidosauria</taxon>
        <taxon>Squamata</taxon>
        <taxon>Bifurcata</taxon>
        <taxon>Unidentata</taxon>
        <taxon>Episquamata</taxon>
        <taxon>Toxicofera</taxon>
        <taxon>Iguania</taxon>
        <taxon>Acrodonta</taxon>
        <taxon>Agamidae</taxon>
        <taxon>Amphibolurinae</taxon>
        <taxon>Pogona</taxon>
    </lineage>
</organism>
<dbReference type="GO" id="GO:0160106">
    <property type="term" value="F:tRNA (adenine(9)-N1)-methyltransferase activity"/>
    <property type="evidence" value="ECO:0007669"/>
    <property type="project" value="UniProtKB-EC"/>
</dbReference>
<dbReference type="GO" id="GO:0070131">
    <property type="term" value="P:positive regulation of mitochondrial translation"/>
    <property type="evidence" value="ECO:0007669"/>
    <property type="project" value="TreeGrafter"/>
</dbReference>
<evidence type="ECO:0000256" key="11">
    <source>
        <dbReference type="ARBA" id="ARBA00023128"/>
    </source>
</evidence>
<keyword evidence="11" id="KW-0496">Mitochondrion</keyword>
<keyword evidence="9" id="KW-0809">Transit peptide</keyword>
<dbReference type="InterPro" id="IPR007356">
    <property type="entry name" value="tRNA_m1G_MeTrfase_euk"/>
</dbReference>
<keyword evidence="10" id="KW-0175">Coiled coil</keyword>
<dbReference type="InterPro" id="IPR038459">
    <property type="entry name" value="MT_TRM10-typ_sf"/>
</dbReference>
<evidence type="ECO:0000313" key="22">
    <source>
        <dbReference type="Proteomes" id="UP001652642"/>
    </source>
</evidence>
<evidence type="ECO:0000256" key="4">
    <source>
        <dbReference type="ARBA" id="ARBA00014681"/>
    </source>
</evidence>
<dbReference type="CDD" id="cd18102">
    <property type="entry name" value="Trm10_MRRP1"/>
    <property type="match status" value="1"/>
</dbReference>
<dbReference type="GO" id="GO:0097745">
    <property type="term" value="P:mitochondrial tRNA 5'-end processing"/>
    <property type="evidence" value="ECO:0007669"/>
    <property type="project" value="TreeGrafter"/>
</dbReference>